<dbReference type="GO" id="GO:0050906">
    <property type="term" value="P:detection of stimulus involved in sensory perception"/>
    <property type="evidence" value="ECO:0007669"/>
    <property type="project" value="UniProtKB-ARBA"/>
</dbReference>
<organism evidence="11 12">
    <name type="scientific">Ceutorhynchus assimilis</name>
    <name type="common">cabbage seed weevil</name>
    <dbReference type="NCBI Taxonomy" id="467358"/>
    <lineage>
        <taxon>Eukaryota</taxon>
        <taxon>Metazoa</taxon>
        <taxon>Ecdysozoa</taxon>
        <taxon>Arthropoda</taxon>
        <taxon>Hexapoda</taxon>
        <taxon>Insecta</taxon>
        <taxon>Pterygota</taxon>
        <taxon>Neoptera</taxon>
        <taxon>Endopterygota</taxon>
        <taxon>Coleoptera</taxon>
        <taxon>Polyphaga</taxon>
        <taxon>Cucujiformia</taxon>
        <taxon>Curculionidae</taxon>
        <taxon>Ceutorhynchinae</taxon>
        <taxon>Ceutorhynchus</taxon>
    </lineage>
</organism>
<dbReference type="GO" id="GO:0015276">
    <property type="term" value="F:ligand-gated monoatomic ion channel activity"/>
    <property type="evidence" value="ECO:0007669"/>
    <property type="project" value="InterPro"/>
</dbReference>
<dbReference type="OrthoDB" id="8185396at2759"/>
<evidence type="ECO:0000256" key="3">
    <source>
        <dbReference type="ARBA" id="ARBA00022475"/>
    </source>
</evidence>
<feature type="transmembrane region" description="Helical" evidence="9">
    <location>
        <begin position="59"/>
        <end position="83"/>
    </location>
</feature>
<dbReference type="EMBL" id="OU892279">
    <property type="protein sequence ID" value="CAG9766757.1"/>
    <property type="molecule type" value="Genomic_DNA"/>
</dbReference>
<dbReference type="InterPro" id="IPR001320">
    <property type="entry name" value="Iontro_rcpt_C"/>
</dbReference>
<gene>
    <name evidence="11" type="ORF">CEUTPL_LOCUS7330</name>
</gene>
<evidence type="ECO:0000256" key="2">
    <source>
        <dbReference type="ARBA" id="ARBA00008685"/>
    </source>
</evidence>
<evidence type="ECO:0000259" key="10">
    <source>
        <dbReference type="Pfam" id="PF00060"/>
    </source>
</evidence>
<reference evidence="11" key="1">
    <citation type="submission" date="2022-01" db="EMBL/GenBank/DDBJ databases">
        <authorList>
            <person name="King R."/>
        </authorList>
    </citation>
    <scope>NUCLEOTIDE SEQUENCE</scope>
</reference>
<dbReference type="Pfam" id="PF00060">
    <property type="entry name" value="Lig_chan"/>
    <property type="match status" value="1"/>
</dbReference>
<keyword evidence="3" id="KW-1003">Cell membrane</keyword>
<evidence type="ECO:0000256" key="1">
    <source>
        <dbReference type="ARBA" id="ARBA00004651"/>
    </source>
</evidence>
<keyword evidence="8" id="KW-0325">Glycoprotein</keyword>
<comment type="similarity">
    <text evidence="2">Belongs to the glutamate-gated ion channel (TC 1.A.10.1) family.</text>
</comment>
<dbReference type="AlphaFoldDB" id="A0A9N9MTG7"/>
<feature type="domain" description="Ionotropic glutamate receptor C-terminal" evidence="10">
    <location>
        <begin position="57"/>
        <end position="289"/>
    </location>
</feature>
<dbReference type="Gene3D" id="1.10.287.70">
    <property type="match status" value="1"/>
</dbReference>
<proteinExistence type="inferred from homology"/>
<comment type="subcellular location">
    <subcellularLocation>
        <location evidence="1">Cell membrane</location>
        <topology evidence="1">Multi-pass membrane protein</topology>
    </subcellularLocation>
</comment>
<sequence>MVKNGEADVFLGSTVYTDQTTNMHFSHPYFQTWYHLYFKVPEGRPARYLHFKAFSDRMWLLLLGFYSFLTFMLWLTCFILKKFVPRVEILLSVPTYFLGVMAAFFNTGHDLNLRSCSARLQLISALFFGLICYSLLSASLVANLTTLDRPKPISSLDDVWQQDTYALCMRNITFLYDQFVNKNRTILPKYKNNLNTKKCPRNMLVWESIPASICKSNVIILENMIIMGLALPHVRCQLTMLPKRYNGTGNYIVYSKKFKLRKVIDLMSTRIWSSGIRSKLRSKWVPLMLPNFSTTNDIIQSTTFSHVSDLIGIYCILMLVSLFILGLELILALVLEKKKHQVEIIRFKTVAYRNY</sequence>
<feature type="transmembrane region" description="Helical" evidence="9">
    <location>
        <begin position="120"/>
        <end position="142"/>
    </location>
</feature>
<evidence type="ECO:0000313" key="11">
    <source>
        <dbReference type="EMBL" id="CAG9766757.1"/>
    </source>
</evidence>
<keyword evidence="6 9" id="KW-0472">Membrane</keyword>
<dbReference type="PANTHER" id="PTHR42643:SF32">
    <property type="entry name" value="IONOTROPIC RECEPTOR 31A, ISOFORM C-RELATED"/>
    <property type="match status" value="1"/>
</dbReference>
<dbReference type="GO" id="GO:0005886">
    <property type="term" value="C:plasma membrane"/>
    <property type="evidence" value="ECO:0007669"/>
    <property type="project" value="UniProtKB-SubCell"/>
</dbReference>
<evidence type="ECO:0000313" key="12">
    <source>
        <dbReference type="Proteomes" id="UP001152799"/>
    </source>
</evidence>
<keyword evidence="4 9" id="KW-0812">Transmembrane</keyword>
<evidence type="ECO:0000256" key="9">
    <source>
        <dbReference type="SAM" id="Phobius"/>
    </source>
</evidence>
<feature type="transmembrane region" description="Helical" evidence="9">
    <location>
        <begin position="311"/>
        <end position="335"/>
    </location>
</feature>
<evidence type="ECO:0000256" key="5">
    <source>
        <dbReference type="ARBA" id="ARBA00022989"/>
    </source>
</evidence>
<keyword evidence="12" id="KW-1185">Reference proteome</keyword>
<evidence type="ECO:0000256" key="7">
    <source>
        <dbReference type="ARBA" id="ARBA00023170"/>
    </source>
</evidence>
<dbReference type="PANTHER" id="PTHR42643">
    <property type="entry name" value="IONOTROPIC RECEPTOR 20A-RELATED"/>
    <property type="match status" value="1"/>
</dbReference>
<evidence type="ECO:0000256" key="6">
    <source>
        <dbReference type="ARBA" id="ARBA00023136"/>
    </source>
</evidence>
<dbReference type="SUPFAM" id="SSF53850">
    <property type="entry name" value="Periplasmic binding protein-like II"/>
    <property type="match status" value="1"/>
</dbReference>
<evidence type="ECO:0000256" key="4">
    <source>
        <dbReference type="ARBA" id="ARBA00022692"/>
    </source>
</evidence>
<keyword evidence="5 9" id="KW-1133">Transmembrane helix</keyword>
<keyword evidence="7" id="KW-0675">Receptor</keyword>
<dbReference type="Proteomes" id="UP001152799">
    <property type="component" value="Chromosome 3"/>
</dbReference>
<dbReference type="InterPro" id="IPR052192">
    <property type="entry name" value="Insect_Ionotropic_Sensory_Rcpt"/>
</dbReference>
<feature type="transmembrane region" description="Helical" evidence="9">
    <location>
        <begin position="89"/>
        <end position="108"/>
    </location>
</feature>
<accession>A0A9N9MTG7</accession>
<name>A0A9N9MTG7_9CUCU</name>
<evidence type="ECO:0000256" key="8">
    <source>
        <dbReference type="ARBA" id="ARBA00023180"/>
    </source>
</evidence>
<protein>
    <recommendedName>
        <fullName evidence="10">Ionotropic glutamate receptor C-terminal domain-containing protein</fullName>
    </recommendedName>
</protein>